<feature type="compositionally biased region" description="Low complexity" evidence="1">
    <location>
        <begin position="423"/>
        <end position="455"/>
    </location>
</feature>
<dbReference type="EMBL" id="OOIP01000004">
    <property type="protein sequence ID" value="SPO36248.1"/>
    <property type="molecule type" value="Genomic_DNA"/>
</dbReference>
<feature type="region of interest" description="Disordered" evidence="1">
    <location>
        <begin position="529"/>
        <end position="585"/>
    </location>
</feature>
<protein>
    <submittedName>
        <fullName evidence="2">Uncharacterized protein</fullName>
    </submittedName>
</protein>
<gene>
    <name evidence="2" type="ORF">PSFLO_01719</name>
</gene>
<reference evidence="2 3" key="1">
    <citation type="submission" date="2018-03" db="EMBL/GenBank/DDBJ databases">
        <authorList>
            <person name="Guldener U."/>
        </authorList>
    </citation>
    <scope>NUCLEOTIDE SEQUENCE [LARGE SCALE GENOMIC DNA]</scope>
    <source>
        <strain evidence="2 3">DAOM196992</strain>
    </source>
</reference>
<dbReference type="InterPro" id="IPR018465">
    <property type="entry name" value="Scm3/HJURP"/>
</dbReference>
<feature type="compositionally biased region" description="Gly residues" evidence="1">
    <location>
        <begin position="7"/>
        <end position="18"/>
    </location>
</feature>
<feature type="region of interest" description="Disordered" evidence="1">
    <location>
        <begin position="1"/>
        <end position="65"/>
    </location>
</feature>
<dbReference type="OrthoDB" id="2556491at2759"/>
<feature type="compositionally biased region" description="Polar residues" evidence="1">
    <location>
        <begin position="291"/>
        <end position="303"/>
    </location>
</feature>
<evidence type="ECO:0000256" key="1">
    <source>
        <dbReference type="SAM" id="MobiDB-lite"/>
    </source>
</evidence>
<feature type="region of interest" description="Disordered" evidence="1">
    <location>
        <begin position="358"/>
        <end position="507"/>
    </location>
</feature>
<evidence type="ECO:0000313" key="2">
    <source>
        <dbReference type="EMBL" id="SPO36248.1"/>
    </source>
</evidence>
<feature type="compositionally biased region" description="Basic and acidic residues" evidence="1">
    <location>
        <begin position="574"/>
        <end position="585"/>
    </location>
</feature>
<dbReference type="AlphaFoldDB" id="A0A5C3EVI0"/>
<feature type="compositionally biased region" description="Low complexity" evidence="1">
    <location>
        <begin position="19"/>
        <end position="52"/>
    </location>
</feature>
<dbReference type="GO" id="GO:0042393">
    <property type="term" value="F:histone binding"/>
    <property type="evidence" value="ECO:0007669"/>
    <property type="project" value="InterPro"/>
</dbReference>
<accession>A0A5C3EVI0</accession>
<feature type="compositionally biased region" description="Polar residues" evidence="1">
    <location>
        <begin position="389"/>
        <end position="414"/>
    </location>
</feature>
<feature type="region of interest" description="Disordered" evidence="1">
    <location>
        <begin position="244"/>
        <end position="319"/>
    </location>
</feature>
<organism evidence="2 3">
    <name type="scientific">Pseudozyma flocculosa</name>
    <dbReference type="NCBI Taxonomy" id="84751"/>
    <lineage>
        <taxon>Eukaryota</taxon>
        <taxon>Fungi</taxon>
        <taxon>Dikarya</taxon>
        <taxon>Basidiomycota</taxon>
        <taxon>Ustilaginomycotina</taxon>
        <taxon>Ustilaginomycetes</taxon>
        <taxon>Ustilaginales</taxon>
        <taxon>Ustilaginaceae</taxon>
        <taxon>Pseudozyma</taxon>
    </lineage>
</organism>
<feature type="compositionally biased region" description="Basic and acidic residues" evidence="1">
    <location>
        <begin position="168"/>
        <end position="178"/>
    </location>
</feature>
<name>A0A5C3EVI0_9BASI</name>
<feature type="region of interest" description="Disordered" evidence="1">
    <location>
        <begin position="168"/>
        <end position="187"/>
    </location>
</feature>
<feature type="compositionally biased region" description="Pro residues" evidence="1">
    <location>
        <begin position="456"/>
        <end position="470"/>
    </location>
</feature>
<sequence>MPPGPRQAGGSGNGGGYGASASTSSGSSTSTNGTSTTSTTSTKTTGTSTSTAVPAPLNPHKRRRLQFTSELPVTIPRWNPDGTETQEWLRYQSNLRLKSKWDSICQKFSNAHLLPQDEIHLGDERKGEEMRVIKDRGILRQVTEPIEFGMFHIRDQDLKHVRIVGGRPKDKRSVKGTDGDSSSEDELAEWTHTVQFSRIARPPTAAPSNRNRIAVTANGHDDAGSQDAQLAEFLEAEARRRALVDQHSLDSGEDERDEEDEDDDEDEVYDFADPNWDKGLASPLDDPEPIPSSNRDPSPTSSADEFDIISAMSDPEEDAFDRWASDKRQNVEDVLTAPEPFASIPFGDMDGLAECIERHLAEQAPPESVPPALTALDDPLEMDSYPLMPSSSPRAQPTRATSASSLDMQTTPSSQRRKKQQTPRRQTPAPLQKAAATPRASIAAATSRPDSASTPTPTPTPIPTPTPTPTPTKLTPSRRSRKKTVTAAATPLAADLNDDNGDGDDDGFFGFGGCLGPGRCTKSFCMQCGSVSAASRHRKQKRPRDDDPETPSKSAGMEAGEPQRARSQIPLRGQEGRGRQKHPPD</sequence>
<dbReference type="Proteomes" id="UP000323386">
    <property type="component" value="Unassembled WGS sequence"/>
</dbReference>
<dbReference type="GO" id="GO:0005634">
    <property type="term" value="C:nucleus"/>
    <property type="evidence" value="ECO:0007669"/>
    <property type="project" value="InterPro"/>
</dbReference>
<feature type="compositionally biased region" description="Acidic residues" evidence="1">
    <location>
        <begin position="496"/>
        <end position="507"/>
    </location>
</feature>
<proteinExistence type="predicted"/>
<dbReference type="Pfam" id="PF10384">
    <property type="entry name" value="Scm3"/>
    <property type="match status" value="1"/>
</dbReference>
<keyword evidence="3" id="KW-1185">Reference proteome</keyword>
<evidence type="ECO:0000313" key="3">
    <source>
        <dbReference type="Proteomes" id="UP000323386"/>
    </source>
</evidence>
<feature type="compositionally biased region" description="Acidic residues" evidence="1">
    <location>
        <begin position="251"/>
        <end position="270"/>
    </location>
</feature>